<evidence type="ECO:0000313" key="3">
    <source>
        <dbReference type="Proteomes" id="UP001148838"/>
    </source>
</evidence>
<dbReference type="EMBL" id="JAJSOF020000019">
    <property type="protein sequence ID" value="KAJ4438607.1"/>
    <property type="molecule type" value="Genomic_DNA"/>
</dbReference>
<gene>
    <name evidence="2" type="ORF">ANN_14554</name>
</gene>
<reference evidence="2 3" key="1">
    <citation type="journal article" date="2022" name="Allergy">
        <title>Genome assembly and annotation of Periplaneta americana reveal a comprehensive cockroach allergen profile.</title>
        <authorList>
            <person name="Wang L."/>
            <person name="Xiong Q."/>
            <person name="Saelim N."/>
            <person name="Wang L."/>
            <person name="Nong W."/>
            <person name="Wan A.T."/>
            <person name="Shi M."/>
            <person name="Liu X."/>
            <person name="Cao Q."/>
            <person name="Hui J.H.L."/>
            <person name="Sookrung N."/>
            <person name="Leung T.F."/>
            <person name="Tungtrongchitr A."/>
            <person name="Tsui S.K.W."/>
        </authorList>
    </citation>
    <scope>NUCLEOTIDE SEQUENCE [LARGE SCALE GENOMIC DNA]</scope>
    <source>
        <strain evidence="2">PWHHKU_190912</strain>
    </source>
</reference>
<protein>
    <submittedName>
        <fullName evidence="2">Uncharacterized protein</fullName>
    </submittedName>
</protein>
<feature type="region of interest" description="Disordered" evidence="1">
    <location>
        <begin position="552"/>
        <end position="621"/>
    </location>
</feature>
<evidence type="ECO:0000313" key="2">
    <source>
        <dbReference type="EMBL" id="KAJ4438607.1"/>
    </source>
</evidence>
<sequence>MTASFNGWGNHRANPTILSFWLDDRPPLLRYMDVLCQLLLHPALGFPFARQALAKSARSDDLISGSDFLSVFIGASVPRSRPISRSRNYNKVSKRPDSVTSEESYTSSSYADNIPASSETTAFGIRTVPKDSNSLPPEPLADSSSILSEPDNSHVGNEQDIVSKAGTDSADLSTPLTKENDPLDTGETQKSSIPNASLDGVNAQYVGLEPEGASSITSSKRIEFVSNSPSEKPAGKPLEFERDIEKDEVAITATSTPSLLTDDFSDKNTNSSSDTFGVEELSPTFVTSNGTFTETEAPSKRATETESDFSNVSEIPIENETFDKNPTPTREENNVAWPTSVEATGQDGFQNQTHQVVSVRVSSSVARAQQNNKIEPENKDIFSTFLDAFVQTDNKAESPIESASLVTEEQPAATAIQRSQFSVEEASPSSSIISVHQETSSSNIQSRQSSFSSPGAIESPLNPQSSPVSYHTSVSTATSGSRVQFYSEPPSYHRTGSSVAETVQQAVVAHQQHQPQQQNFKQVFQGSGGLNVASHNGNGESNYGAVHQIQSNYQTSSPQRSYSTEGLQGSIHQQSHDSLSEGQQGETNRAQKSYESHQEPPERNFELPEHNYGTPERSYANPEQNYEVDESVSVMTNGRVHGVQFPPATTPGQQADTALREFNTPQGQSRDPNSKFGYVVEGRNFRKYQVEERTSDGFIVGEYGVVSHDDGSLRGVRYTADGTINPRLIYDALVKFLSL</sequence>
<feature type="region of interest" description="Disordered" evidence="1">
    <location>
        <begin position="127"/>
        <end position="196"/>
    </location>
</feature>
<feature type="region of interest" description="Disordered" evidence="1">
    <location>
        <begin position="288"/>
        <end position="333"/>
    </location>
</feature>
<feature type="compositionally biased region" description="Low complexity" evidence="1">
    <location>
        <begin position="101"/>
        <end position="110"/>
    </location>
</feature>
<feature type="compositionally biased region" description="Polar residues" evidence="1">
    <location>
        <begin position="580"/>
        <end position="591"/>
    </location>
</feature>
<feature type="compositionally biased region" description="Low complexity" evidence="1">
    <location>
        <begin position="440"/>
        <end position="453"/>
    </location>
</feature>
<feature type="compositionally biased region" description="Polar residues" evidence="1">
    <location>
        <begin position="186"/>
        <end position="195"/>
    </location>
</feature>
<dbReference type="Proteomes" id="UP001148838">
    <property type="component" value="Unassembled WGS sequence"/>
</dbReference>
<feature type="region of interest" description="Disordered" evidence="1">
    <location>
        <begin position="416"/>
        <end position="474"/>
    </location>
</feature>
<feature type="region of interest" description="Disordered" evidence="1">
    <location>
        <begin position="80"/>
        <end position="113"/>
    </location>
</feature>
<organism evidence="2 3">
    <name type="scientific">Periplaneta americana</name>
    <name type="common">American cockroach</name>
    <name type="synonym">Blatta americana</name>
    <dbReference type="NCBI Taxonomy" id="6978"/>
    <lineage>
        <taxon>Eukaryota</taxon>
        <taxon>Metazoa</taxon>
        <taxon>Ecdysozoa</taxon>
        <taxon>Arthropoda</taxon>
        <taxon>Hexapoda</taxon>
        <taxon>Insecta</taxon>
        <taxon>Pterygota</taxon>
        <taxon>Neoptera</taxon>
        <taxon>Polyneoptera</taxon>
        <taxon>Dictyoptera</taxon>
        <taxon>Blattodea</taxon>
        <taxon>Blattoidea</taxon>
        <taxon>Blattidae</taxon>
        <taxon>Blattinae</taxon>
        <taxon>Periplaneta</taxon>
    </lineage>
</organism>
<keyword evidence="3" id="KW-1185">Reference proteome</keyword>
<feature type="region of interest" description="Disordered" evidence="1">
    <location>
        <begin position="262"/>
        <end position="281"/>
    </location>
</feature>
<proteinExistence type="predicted"/>
<comment type="caution">
    <text evidence="2">The sequence shown here is derived from an EMBL/GenBank/DDBJ whole genome shotgun (WGS) entry which is preliminary data.</text>
</comment>
<feature type="compositionally biased region" description="Polar residues" evidence="1">
    <location>
        <begin position="416"/>
        <end position="439"/>
    </location>
</feature>
<evidence type="ECO:0000256" key="1">
    <source>
        <dbReference type="SAM" id="MobiDB-lite"/>
    </source>
</evidence>
<feature type="compositionally biased region" description="Polar residues" evidence="1">
    <location>
        <begin position="552"/>
        <end position="573"/>
    </location>
</feature>
<accession>A0ABQ8SY40</accession>
<feature type="compositionally biased region" description="Polar residues" evidence="1">
    <location>
        <begin position="461"/>
        <end position="474"/>
    </location>
</feature>
<feature type="compositionally biased region" description="Basic and acidic residues" evidence="1">
    <location>
        <begin position="592"/>
        <end position="609"/>
    </location>
</feature>
<name>A0ABQ8SY40_PERAM</name>